<dbReference type="PANTHER" id="PTHR39335:SF1">
    <property type="entry name" value="BLL4220 PROTEIN"/>
    <property type="match status" value="1"/>
</dbReference>
<reference evidence="2" key="1">
    <citation type="journal article" date="2019" name="Int. J. Syst. Evol. Microbiol.">
        <title>The Global Catalogue of Microorganisms (GCM) 10K type strain sequencing project: providing services to taxonomists for standard genome sequencing and annotation.</title>
        <authorList>
            <consortium name="The Broad Institute Genomics Platform"/>
            <consortium name="The Broad Institute Genome Sequencing Center for Infectious Disease"/>
            <person name="Wu L."/>
            <person name="Ma J."/>
        </authorList>
    </citation>
    <scope>NUCLEOTIDE SEQUENCE [LARGE SCALE GENOMIC DNA]</scope>
    <source>
        <strain evidence="2">CGMCC 4.7676</strain>
    </source>
</reference>
<dbReference type="RefSeq" id="WP_378241598.1">
    <property type="nucleotide sequence ID" value="NZ_JBHRWK010000041.1"/>
</dbReference>
<keyword evidence="2" id="KW-1185">Reference proteome</keyword>
<dbReference type="InterPro" id="IPR005297">
    <property type="entry name" value="Lipoprotein_repeat"/>
</dbReference>
<evidence type="ECO:0000313" key="1">
    <source>
        <dbReference type="EMBL" id="MFC3452822.1"/>
    </source>
</evidence>
<dbReference type="Pfam" id="PF03640">
    <property type="entry name" value="Lipoprotein_15"/>
    <property type="match status" value="2"/>
</dbReference>
<name>A0ABV7P4H4_9PSEU</name>
<protein>
    <submittedName>
        <fullName evidence="1">Uncharacterized protein</fullName>
    </submittedName>
</protein>
<accession>A0ABV7P4H4</accession>
<dbReference type="PANTHER" id="PTHR39335">
    <property type="entry name" value="BLL4220 PROTEIN"/>
    <property type="match status" value="1"/>
</dbReference>
<dbReference type="EMBL" id="JBHRWK010000041">
    <property type="protein sequence ID" value="MFC3452822.1"/>
    <property type="molecule type" value="Genomic_DNA"/>
</dbReference>
<proteinExistence type="predicted"/>
<organism evidence="1 2">
    <name type="scientific">Amycolatopsis speibonae</name>
    <dbReference type="NCBI Taxonomy" id="1450224"/>
    <lineage>
        <taxon>Bacteria</taxon>
        <taxon>Bacillati</taxon>
        <taxon>Actinomycetota</taxon>
        <taxon>Actinomycetes</taxon>
        <taxon>Pseudonocardiales</taxon>
        <taxon>Pseudonocardiaceae</taxon>
        <taxon>Amycolatopsis</taxon>
    </lineage>
</organism>
<gene>
    <name evidence="1" type="ORF">ACFOSH_25590</name>
</gene>
<dbReference type="Proteomes" id="UP001595645">
    <property type="component" value="Unassembled WGS sequence"/>
</dbReference>
<evidence type="ECO:0000313" key="2">
    <source>
        <dbReference type="Proteomes" id="UP001595645"/>
    </source>
</evidence>
<comment type="caution">
    <text evidence="1">The sequence shown here is derived from an EMBL/GenBank/DDBJ whole genome shotgun (WGS) entry which is preliminary data.</text>
</comment>
<sequence>MLSKQKLGKRVLSVAVQPKATGSGKRLNAMDRALARKWLQLKASRAGDLDPVVVNGADLTLYRFDKDTAEPSKPTCDGDRAKTWPPVLVTPGSKVFLAGIKKSAVGTVMRDDGSLQLTVGGWPAYRFAKDTKPGDTLGQGVGGTWFGLAPDGRKARNGQPEASASPRKPAFSAILFG</sequence>